<dbReference type="EMBL" id="JABSTQ010010029">
    <property type="protein sequence ID" value="KAG0423989.1"/>
    <property type="molecule type" value="Genomic_DNA"/>
</dbReference>
<name>A0AC60PTT9_IXOPE</name>
<comment type="caution">
    <text evidence="1">The sequence shown here is derived from an EMBL/GenBank/DDBJ whole genome shotgun (WGS) entry which is preliminary data.</text>
</comment>
<reference evidence="1 2" key="1">
    <citation type="journal article" date="2020" name="Cell">
        <title>Large-Scale Comparative Analyses of Tick Genomes Elucidate Their Genetic Diversity and Vector Capacities.</title>
        <authorList>
            <consortium name="Tick Genome and Microbiome Consortium (TIGMIC)"/>
            <person name="Jia N."/>
            <person name="Wang J."/>
            <person name="Shi W."/>
            <person name="Du L."/>
            <person name="Sun Y."/>
            <person name="Zhan W."/>
            <person name="Jiang J.F."/>
            <person name="Wang Q."/>
            <person name="Zhang B."/>
            <person name="Ji P."/>
            <person name="Bell-Sakyi L."/>
            <person name="Cui X.M."/>
            <person name="Yuan T.T."/>
            <person name="Jiang B.G."/>
            <person name="Yang W.F."/>
            <person name="Lam T.T."/>
            <person name="Chang Q.C."/>
            <person name="Ding S.J."/>
            <person name="Wang X.J."/>
            <person name="Zhu J.G."/>
            <person name="Ruan X.D."/>
            <person name="Zhao L."/>
            <person name="Wei J.T."/>
            <person name="Ye R.Z."/>
            <person name="Que T.C."/>
            <person name="Du C.H."/>
            <person name="Zhou Y.H."/>
            <person name="Cheng J.X."/>
            <person name="Dai P.F."/>
            <person name="Guo W.B."/>
            <person name="Han X.H."/>
            <person name="Huang E.J."/>
            <person name="Li L.F."/>
            <person name="Wei W."/>
            <person name="Gao Y.C."/>
            <person name="Liu J.Z."/>
            <person name="Shao H.Z."/>
            <person name="Wang X."/>
            <person name="Wang C.C."/>
            <person name="Yang T.C."/>
            <person name="Huo Q.B."/>
            <person name="Li W."/>
            <person name="Chen H.Y."/>
            <person name="Chen S.E."/>
            <person name="Zhou L.G."/>
            <person name="Ni X.B."/>
            <person name="Tian J.H."/>
            <person name="Sheng Y."/>
            <person name="Liu T."/>
            <person name="Pan Y.S."/>
            <person name="Xia L.Y."/>
            <person name="Li J."/>
            <person name="Zhao F."/>
            <person name="Cao W.C."/>
        </authorList>
    </citation>
    <scope>NUCLEOTIDE SEQUENCE [LARGE SCALE GENOMIC DNA]</scope>
    <source>
        <strain evidence="1">Iper-2018</strain>
    </source>
</reference>
<gene>
    <name evidence="1" type="ORF">HPB47_000244</name>
</gene>
<organism evidence="1 2">
    <name type="scientific">Ixodes persulcatus</name>
    <name type="common">Taiga tick</name>
    <dbReference type="NCBI Taxonomy" id="34615"/>
    <lineage>
        <taxon>Eukaryota</taxon>
        <taxon>Metazoa</taxon>
        <taxon>Ecdysozoa</taxon>
        <taxon>Arthropoda</taxon>
        <taxon>Chelicerata</taxon>
        <taxon>Arachnida</taxon>
        <taxon>Acari</taxon>
        <taxon>Parasitiformes</taxon>
        <taxon>Ixodida</taxon>
        <taxon>Ixodoidea</taxon>
        <taxon>Ixodidae</taxon>
        <taxon>Ixodinae</taxon>
        <taxon>Ixodes</taxon>
    </lineage>
</organism>
<protein>
    <submittedName>
        <fullName evidence="1">Uncharacterized protein</fullName>
    </submittedName>
</protein>
<dbReference type="Proteomes" id="UP000805193">
    <property type="component" value="Unassembled WGS sequence"/>
</dbReference>
<evidence type="ECO:0000313" key="1">
    <source>
        <dbReference type="EMBL" id="KAG0423989.1"/>
    </source>
</evidence>
<proteinExistence type="predicted"/>
<sequence length="227" mass="26288">MIPPMPTGVSRKAQTLVQRTATNTLMLPALRNRIFQDDPQEGYCSACNTLATTQHVIWEFRQVGDSPEQIVTRFRSVETRKKVAEGSILNSPSGARETSNGRWYNRWPEEAKLERAQGLIKMGLRHKNMDETKSGQYFERYYGGRAEQWALCLKKGIRFNTNHHFEAMHKDLKSHYMHGTHNQRLDKLLMILFELTCDHHYKRLKSLVKGKKRSGMMQLFFGGTRSG</sequence>
<keyword evidence="2" id="KW-1185">Reference proteome</keyword>
<accession>A0AC60PTT9</accession>
<evidence type="ECO:0000313" key="2">
    <source>
        <dbReference type="Proteomes" id="UP000805193"/>
    </source>
</evidence>